<evidence type="ECO:0000256" key="7">
    <source>
        <dbReference type="ARBA" id="ARBA00023004"/>
    </source>
</evidence>
<keyword evidence="7 10" id="KW-0408">Iron</keyword>
<feature type="binding site" evidence="10">
    <location>
        <position position="175"/>
    </location>
    <ligand>
        <name>[4Fe-4S] cluster</name>
        <dbReference type="ChEBI" id="CHEBI:49883"/>
        <label>3</label>
    </ligand>
</feature>
<keyword evidence="4 10" id="KW-0677">Repeat</keyword>
<dbReference type="Proteomes" id="UP000186469">
    <property type="component" value="Unassembled WGS sequence"/>
</dbReference>
<evidence type="ECO:0000259" key="11">
    <source>
        <dbReference type="PROSITE" id="PS51379"/>
    </source>
</evidence>
<dbReference type="GO" id="GO:0051539">
    <property type="term" value="F:4 iron, 4 sulfur cluster binding"/>
    <property type="evidence" value="ECO:0007669"/>
    <property type="project" value="UniProtKB-UniRule"/>
</dbReference>
<dbReference type="STRING" id="1121455.SAMN02745728_00847"/>
<dbReference type="InterPro" id="IPR017900">
    <property type="entry name" value="4Fe4S_Fe_S_CS"/>
</dbReference>
<keyword evidence="5 10" id="KW-1278">Translocase</keyword>
<evidence type="ECO:0000313" key="13">
    <source>
        <dbReference type="EMBL" id="SHN56879.1"/>
    </source>
</evidence>
<evidence type="ECO:0000256" key="8">
    <source>
        <dbReference type="ARBA" id="ARBA00023014"/>
    </source>
</evidence>
<protein>
    <recommendedName>
        <fullName evidence="10">Ion-translocating oxidoreductase complex subunit B</fullName>
        <ecNumber evidence="10">7.-.-.-</ecNumber>
    </recommendedName>
    <alternativeName>
        <fullName evidence="10">Rnf electron transport complex subunit B</fullName>
    </alternativeName>
</protein>
<dbReference type="GO" id="GO:0022900">
    <property type="term" value="P:electron transport chain"/>
    <property type="evidence" value="ECO:0007669"/>
    <property type="project" value="UniProtKB-UniRule"/>
</dbReference>
<evidence type="ECO:0000256" key="3">
    <source>
        <dbReference type="ARBA" id="ARBA00022723"/>
    </source>
</evidence>
<evidence type="ECO:0000256" key="10">
    <source>
        <dbReference type="HAMAP-Rule" id="MF_00463"/>
    </source>
</evidence>
<dbReference type="Pfam" id="PF04060">
    <property type="entry name" value="FeS"/>
    <property type="match status" value="1"/>
</dbReference>
<reference evidence="13 14" key="1">
    <citation type="submission" date="2016-12" db="EMBL/GenBank/DDBJ databases">
        <authorList>
            <person name="Song W.-J."/>
            <person name="Kurnit D.M."/>
        </authorList>
    </citation>
    <scope>NUCLEOTIDE SEQUENCE [LARGE SCALE GENOMIC DNA]</scope>
    <source>
        <strain evidence="13 14">DSM 11393</strain>
    </source>
</reference>
<dbReference type="Pfam" id="PF13187">
    <property type="entry name" value="Fer4_9"/>
    <property type="match status" value="1"/>
</dbReference>
<feature type="binding site" evidence="10">
    <location>
        <position position="179"/>
    </location>
    <ligand>
        <name>[4Fe-4S] cluster</name>
        <dbReference type="ChEBI" id="CHEBI:49883"/>
        <label>2</label>
    </ligand>
</feature>
<organism evidence="13 14">
    <name type="scientific">Desulfovibrio litoralis DSM 11393</name>
    <dbReference type="NCBI Taxonomy" id="1121455"/>
    <lineage>
        <taxon>Bacteria</taxon>
        <taxon>Pseudomonadati</taxon>
        <taxon>Thermodesulfobacteriota</taxon>
        <taxon>Desulfovibrionia</taxon>
        <taxon>Desulfovibrionales</taxon>
        <taxon>Desulfovibrionaceae</taxon>
        <taxon>Desulfovibrio</taxon>
    </lineage>
</organism>
<gene>
    <name evidence="10" type="primary">rnfB</name>
    <name evidence="13" type="ORF">SAMN02745728_00847</name>
</gene>
<evidence type="ECO:0000256" key="1">
    <source>
        <dbReference type="ARBA" id="ARBA00022448"/>
    </source>
</evidence>
<keyword evidence="8 10" id="KW-0411">Iron-sulfur</keyword>
<comment type="caution">
    <text evidence="10">Lacks conserved residue(s) required for the propagation of feature annotation.</text>
</comment>
<dbReference type="InterPro" id="IPR050395">
    <property type="entry name" value="4Fe4S_Ferredoxin_RnfB"/>
</dbReference>
<comment type="subcellular location">
    <subcellularLocation>
        <location evidence="10">Cell membrane</location>
    </subcellularLocation>
</comment>
<dbReference type="PROSITE" id="PS51379">
    <property type="entry name" value="4FE4S_FER_2"/>
    <property type="match status" value="3"/>
</dbReference>
<accession>A0A1M7SEF6</accession>
<keyword evidence="6 10" id="KW-0249">Electron transport</keyword>
<dbReference type="OrthoDB" id="9789936at2"/>
<evidence type="ECO:0000256" key="9">
    <source>
        <dbReference type="ARBA" id="ARBA00023136"/>
    </source>
</evidence>
<dbReference type="EMBL" id="FRDI01000003">
    <property type="protein sequence ID" value="SHN56879.1"/>
    <property type="molecule type" value="Genomic_DNA"/>
</dbReference>
<dbReference type="RefSeq" id="WP_072696534.1">
    <property type="nucleotide sequence ID" value="NZ_FRDI01000003.1"/>
</dbReference>
<feature type="binding site" evidence="10">
    <location>
        <position position="150"/>
    </location>
    <ligand>
        <name>[4Fe-4S] cluster</name>
        <dbReference type="ChEBI" id="CHEBI:49883"/>
        <label>3</label>
    </ligand>
</feature>
<dbReference type="InterPro" id="IPR017896">
    <property type="entry name" value="4Fe4S_Fe-S-bd"/>
</dbReference>
<dbReference type="PROSITE" id="PS00198">
    <property type="entry name" value="4FE4S_FER_1"/>
    <property type="match status" value="2"/>
</dbReference>
<feature type="binding site" evidence="10">
    <location>
        <position position="169"/>
    </location>
    <ligand>
        <name>[4Fe-4S] cluster</name>
        <dbReference type="ChEBI" id="CHEBI:49883"/>
        <label>3</label>
    </ligand>
</feature>
<proteinExistence type="inferred from homology"/>
<evidence type="ECO:0000313" key="14">
    <source>
        <dbReference type="Proteomes" id="UP000186469"/>
    </source>
</evidence>
<feature type="binding site" evidence="10">
    <location>
        <position position="136"/>
    </location>
    <ligand>
        <name>[4Fe-4S] cluster</name>
        <dbReference type="ChEBI" id="CHEBI:49883"/>
        <label>2</label>
    </ligand>
</feature>
<feature type="domain" description="4Fe-4S" evidence="12">
    <location>
        <begin position="30"/>
        <end position="90"/>
    </location>
</feature>
<comment type="subunit">
    <text evidence="10">The complex is composed of six subunits: RnfA, RnfB, RnfC, RnfD, RnfE and RnfG.</text>
</comment>
<evidence type="ECO:0000256" key="5">
    <source>
        <dbReference type="ARBA" id="ARBA00022967"/>
    </source>
</evidence>
<feature type="domain" description="4Fe-4S ferredoxin-type" evidence="11">
    <location>
        <begin position="160"/>
        <end position="189"/>
    </location>
</feature>
<dbReference type="InterPro" id="IPR007202">
    <property type="entry name" value="4Fe-4S_dom"/>
</dbReference>
<comment type="cofactor">
    <cofactor evidence="10">
        <name>[4Fe-4S] cluster</name>
        <dbReference type="ChEBI" id="CHEBI:49883"/>
    </cofactor>
    <text evidence="10">Binds 3 [4Fe-4S] clusters.</text>
</comment>
<keyword evidence="14" id="KW-1185">Reference proteome</keyword>
<feature type="domain" description="4Fe-4S ferredoxin-type" evidence="11">
    <location>
        <begin position="131"/>
        <end position="159"/>
    </location>
</feature>
<evidence type="ECO:0000256" key="4">
    <source>
        <dbReference type="ARBA" id="ARBA00022737"/>
    </source>
</evidence>
<name>A0A1M7SEF6_9BACT</name>
<dbReference type="PANTHER" id="PTHR43560">
    <property type="entry name" value="ION-TRANSLOCATING OXIDOREDUCTASE COMPLEX SUBUNIT B"/>
    <property type="match status" value="1"/>
</dbReference>
<evidence type="ECO:0000256" key="6">
    <source>
        <dbReference type="ARBA" id="ARBA00022982"/>
    </source>
</evidence>
<dbReference type="AlphaFoldDB" id="A0A1M7SEF6"/>
<comment type="similarity">
    <text evidence="10">Belongs to the 4Fe4S bacterial-type ferredoxin family. RnfB subfamily.</text>
</comment>
<keyword evidence="9 10" id="KW-0472">Membrane</keyword>
<feature type="binding site" evidence="10">
    <location>
        <position position="55"/>
    </location>
    <ligand>
        <name>[4Fe-4S] cluster</name>
        <dbReference type="ChEBI" id="CHEBI:49883"/>
        <label>1</label>
    </ligand>
</feature>
<dbReference type="Gene3D" id="1.10.15.40">
    <property type="entry name" value="Electron transport complex subunit B, putative Fe-S cluster"/>
    <property type="match status" value="1"/>
</dbReference>
<dbReference type="GO" id="GO:0009055">
    <property type="term" value="F:electron transfer activity"/>
    <property type="evidence" value="ECO:0007669"/>
    <property type="project" value="InterPro"/>
</dbReference>
<dbReference type="NCBIfam" id="NF005503">
    <property type="entry name" value="PRK07118.1-2"/>
    <property type="match status" value="1"/>
</dbReference>
<comment type="function">
    <text evidence="10">Part of a membrane-bound complex that couples electron transfer with translocation of ions across the membrane.</text>
</comment>
<feature type="binding site" evidence="10">
    <location>
        <position position="50"/>
    </location>
    <ligand>
        <name>[4Fe-4S] cluster</name>
        <dbReference type="ChEBI" id="CHEBI:49883"/>
        <label>1</label>
    </ligand>
</feature>
<dbReference type="PANTHER" id="PTHR43560:SF1">
    <property type="entry name" value="ION-TRANSLOCATING OXIDOREDUCTASE COMPLEX SUBUNIT B"/>
    <property type="match status" value="1"/>
</dbReference>
<dbReference type="EC" id="7.-.-.-" evidence="10"/>
<dbReference type="HAMAP" id="MF_00463">
    <property type="entry name" value="RsxB_RnfB"/>
    <property type="match status" value="1"/>
</dbReference>
<keyword evidence="3 10" id="KW-0479">Metal-binding</keyword>
<evidence type="ECO:0000259" key="12">
    <source>
        <dbReference type="PROSITE" id="PS51656"/>
    </source>
</evidence>
<dbReference type="GO" id="GO:0046872">
    <property type="term" value="F:metal ion binding"/>
    <property type="evidence" value="ECO:0007669"/>
    <property type="project" value="UniProtKB-KW"/>
</dbReference>
<dbReference type="Gene3D" id="3.30.70.20">
    <property type="match status" value="2"/>
</dbReference>
<dbReference type="InterPro" id="IPR010207">
    <property type="entry name" value="Elect_transpt_cplx_RnfB/RsxB"/>
</dbReference>
<dbReference type="GO" id="GO:0005886">
    <property type="term" value="C:plasma membrane"/>
    <property type="evidence" value="ECO:0007669"/>
    <property type="project" value="UniProtKB-SubCell"/>
</dbReference>
<feature type="domain" description="4Fe-4S ferredoxin-type" evidence="11">
    <location>
        <begin position="205"/>
        <end position="234"/>
    </location>
</feature>
<feature type="binding site" evidence="10">
    <location>
        <position position="47"/>
    </location>
    <ligand>
        <name>[4Fe-4S] cluster</name>
        <dbReference type="ChEBI" id="CHEBI:49883"/>
        <label>1</label>
    </ligand>
</feature>
<feature type="region of interest" description="Hydrophobic" evidence="10">
    <location>
        <begin position="1"/>
        <end position="24"/>
    </location>
</feature>
<feature type="binding site" evidence="10">
    <location>
        <position position="172"/>
    </location>
    <ligand>
        <name>[4Fe-4S] cluster</name>
        <dbReference type="ChEBI" id="CHEBI:49883"/>
        <label>3</label>
    </ligand>
</feature>
<keyword evidence="2 10" id="KW-0004">4Fe-4S</keyword>
<keyword evidence="10" id="KW-1003">Cell membrane</keyword>
<feature type="binding site" evidence="10">
    <location>
        <position position="146"/>
    </location>
    <ligand>
        <name>[4Fe-4S] cluster</name>
        <dbReference type="ChEBI" id="CHEBI:49883"/>
        <label>2</label>
    </ligand>
</feature>
<dbReference type="SUPFAM" id="SSF54862">
    <property type="entry name" value="4Fe-4S ferredoxins"/>
    <property type="match status" value="1"/>
</dbReference>
<keyword evidence="1 10" id="KW-0813">Transport</keyword>
<evidence type="ECO:0000256" key="2">
    <source>
        <dbReference type="ARBA" id="ARBA00022485"/>
    </source>
</evidence>
<feature type="binding site" evidence="10">
    <location>
        <position position="73"/>
    </location>
    <ligand>
        <name>[4Fe-4S] cluster</name>
        <dbReference type="ChEBI" id="CHEBI:49883"/>
        <label>1</label>
    </ligand>
</feature>
<sequence>MVIDSVLMLAGLGFALAALLAIASRLLYVKEDPRIQEITEALPGANCGGCGFAGCESYAIAVLNSPDVGANLCVVGGEDTAKQVGLLAGKAVEEGAQNVCFRRCAREEGNVQQRFDYIGASTCASAALIEGGPYRCGWSCLGLGDCVRACPFDAITIKNNMAEINDALCLSCGVCVKTCPRSILQIIPQQARVMSYCATREKLKLVSEVCEVGCINCLSCLKACPGGAIKYENLRIEIDHAKCLAYGESCNEACVAACSRKILRSRNKGTKQPIVLQPKELVEDSVNA</sequence>
<dbReference type="PROSITE" id="PS51656">
    <property type="entry name" value="4FE4S"/>
    <property type="match status" value="1"/>
</dbReference>
<feature type="binding site" evidence="10">
    <location>
        <position position="140"/>
    </location>
    <ligand>
        <name>[4Fe-4S] cluster</name>
        <dbReference type="ChEBI" id="CHEBI:49883"/>
        <label>2</label>
    </ligand>
</feature>